<dbReference type="InterPro" id="IPR019797">
    <property type="entry name" value="Glutamate_5-kinase_CS"/>
</dbReference>
<dbReference type="InterPro" id="IPR041739">
    <property type="entry name" value="G5K_ProB"/>
</dbReference>
<dbReference type="Gene3D" id="3.40.1160.10">
    <property type="entry name" value="Acetylglutamate kinase-like"/>
    <property type="match status" value="2"/>
</dbReference>
<dbReference type="GO" id="GO:0055129">
    <property type="term" value="P:L-proline biosynthetic process"/>
    <property type="evidence" value="ECO:0007669"/>
    <property type="project" value="UniProtKB-UniRule"/>
</dbReference>
<dbReference type="InterPro" id="IPR005715">
    <property type="entry name" value="Glu_5kinase/COase_Synthase"/>
</dbReference>
<dbReference type="PROSITE" id="PS00902">
    <property type="entry name" value="GLUTAMATE_5_KINASE"/>
    <property type="match status" value="1"/>
</dbReference>
<dbReference type="InterPro" id="IPR015947">
    <property type="entry name" value="PUA-like_sf"/>
</dbReference>
<dbReference type="InterPro" id="IPR011529">
    <property type="entry name" value="Glu_5kinase"/>
</dbReference>
<dbReference type="FunFam" id="3.40.1160.10:FF:000018">
    <property type="entry name" value="Glutamate 5-kinase"/>
    <property type="match status" value="1"/>
</dbReference>
<dbReference type="GO" id="GO:0005829">
    <property type="term" value="C:cytosol"/>
    <property type="evidence" value="ECO:0007669"/>
    <property type="project" value="TreeGrafter"/>
</dbReference>
<evidence type="ECO:0000256" key="4">
    <source>
        <dbReference type="ARBA" id="ARBA00022679"/>
    </source>
</evidence>
<keyword evidence="6 8" id="KW-0418">Kinase</keyword>
<accession>A0A2N3PV54</accession>
<dbReference type="PANTHER" id="PTHR43654:SF1">
    <property type="entry name" value="ISOPENTENYL PHOSPHATE KINASE"/>
    <property type="match status" value="1"/>
</dbReference>
<protein>
    <recommendedName>
        <fullName evidence="8">Glutamate 5-kinase</fullName>
        <ecNumber evidence="8">2.7.2.11</ecNumber>
    </recommendedName>
    <alternativeName>
        <fullName evidence="8">Gamma-glutamyl kinase</fullName>
        <shortName evidence="8">GK</shortName>
    </alternativeName>
</protein>
<evidence type="ECO:0000313" key="10">
    <source>
        <dbReference type="EMBL" id="PKU24285.1"/>
    </source>
</evidence>
<dbReference type="FunFam" id="2.30.130.10:FF:000007">
    <property type="entry name" value="Glutamate 5-kinase"/>
    <property type="match status" value="1"/>
</dbReference>
<dbReference type="OrthoDB" id="9804434at2"/>
<keyword evidence="5 8" id="KW-0547">Nucleotide-binding</keyword>
<dbReference type="SUPFAM" id="SSF88697">
    <property type="entry name" value="PUA domain-like"/>
    <property type="match status" value="1"/>
</dbReference>
<feature type="domain" description="PUA" evidence="9">
    <location>
        <begin position="279"/>
        <end position="361"/>
    </location>
</feature>
<feature type="binding site" evidence="8">
    <location>
        <begin position="172"/>
        <end position="173"/>
    </location>
    <ligand>
        <name>ATP</name>
        <dbReference type="ChEBI" id="CHEBI:30616"/>
    </ligand>
</feature>
<proteinExistence type="inferred from homology"/>
<comment type="caution">
    <text evidence="10">The sequence shown here is derived from an EMBL/GenBank/DDBJ whole genome shotgun (WGS) entry which is preliminary data.</text>
</comment>
<dbReference type="InterPro" id="IPR002478">
    <property type="entry name" value="PUA"/>
</dbReference>
<dbReference type="PROSITE" id="PS50890">
    <property type="entry name" value="PUA"/>
    <property type="match status" value="1"/>
</dbReference>
<reference evidence="11" key="1">
    <citation type="submission" date="2017-12" db="EMBL/GenBank/DDBJ databases">
        <title>Draft genome sequence of Telmatospirillum siberiense 26-4b1T, an acidotolerant peatland alphaproteobacterium potentially involved in sulfur cycling.</title>
        <authorList>
            <person name="Hausmann B."/>
            <person name="Pjevac P."/>
            <person name="Schreck K."/>
            <person name="Herbold C.W."/>
            <person name="Daims H."/>
            <person name="Wagner M."/>
            <person name="Pester M."/>
            <person name="Loy A."/>
        </authorList>
    </citation>
    <scope>NUCLEOTIDE SEQUENCE [LARGE SCALE GENOMIC DNA]</scope>
    <source>
        <strain evidence="11">26-4b1</strain>
    </source>
</reference>
<dbReference type="SUPFAM" id="SSF53633">
    <property type="entry name" value="Carbamate kinase-like"/>
    <property type="match status" value="1"/>
</dbReference>
<keyword evidence="11" id="KW-1185">Reference proteome</keyword>
<feature type="binding site" evidence="8">
    <location>
        <position position="13"/>
    </location>
    <ligand>
        <name>ATP</name>
        <dbReference type="ChEBI" id="CHEBI:30616"/>
    </ligand>
</feature>
<comment type="subcellular location">
    <subcellularLocation>
        <location evidence="8">Cytoplasm</location>
    </subcellularLocation>
</comment>
<dbReference type="CDD" id="cd21157">
    <property type="entry name" value="PUA_G5K"/>
    <property type="match status" value="1"/>
</dbReference>
<name>A0A2N3PV54_9PROT</name>
<dbReference type="InterPro" id="IPR001057">
    <property type="entry name" value="Glu/AcGlu_kinase"/>
</dbReference>
<dbReference type="NCBIfam" id="TIGR01027">
    <property type="entry name" value="proB"/>
    <property type="match status" value="1"/>
</dbReference>
<dbReference type="AlphaFoldDB" id="A0A2N3PV54"/>
<dbReference type="Pfam" id="PF01472">
    <property type="entry name" value="PUA"/>
    <property type="match status" value="1"/>
</dbReference>
<dbReference type="PIRSF" id="PIRSF000729">
    <property type="entry name" value="GK"/>
    <property type="match status" value="1"/>
</dbReference>
<dbReference type="Gene3D" id="2.30.130.10">
    <property type="entry name" value="PUA domain"/>
    <property type="match status" value="1"/>
</dbReference>
<dbReference type="SMART" id="SM00359">
    <property type="entry name" value="PUA"/>
    <property type="match status" value="1"/>
</dbReference>
<evidence type="ECO:0000256" key="8">
    <source>
        <dbReference type="HAMAP-Rule" id="MF_00456"/>
    </source>
</evidence>
<dbReference type="Proteomes" id="UP000233293">
    <property type="component" value="Unassembled WGS sequence"/>
</dbReference>
<feature type="binding site" evidence="8">
    <location>
        <position position="152"/>
    </location>
    <ligand>
        <name>substrate</name>
    </ligand>
</feature>
<dbReference type="UniPathway" id="UPA00098">
    <property type="reaction ID" value="UER00359"/>
</dbReference>
<sequence length="379" mass="40503">MIPLLAAQRLVLKIGSSLLVGEDGEINKIWLNAFCDDIAACRARNQEVIVVTSGAVALGRRHLGLGTGPLRLNEKQAAAATGQIRLAHAYQETLADHGLSVAQLLLTLDDTENRRRYLNARNTLETLLRLGAVPVINENDTVATQEIRFGDNDRLAARVAQMISADTLVLFSDIDGLYTANPRQDPSARFIADVAELTPEIEAMAGDPGSALGSGGMVTKLQAARIALAAGCRMAIAPGKGLHPLKTMAEGGRCTWFHSADEPLRARKQWIAGSVKPQGTLKVDAGAKRALAKGGSLLPAGVVAVDGDFQKGDAVAVVDRDERPVGVGLTAYSADDARRIIGRKSGDFEGVLGYRGPDEIIHRDDLVIEHEQECRSSRR</sequence>
<evidence type="ECO:0000256" key="2">
    <source>
        <dbReference type="ARBA" id="ARBA00022605"/>
    </source>
</evidence>
<dbReference type="GO" id="GO:0005524">
    <property type="term" value="F:ATP binding"/>
    <property type="evidence" value="ECO:0007669"/>
    <property type="project" value="UniProtKB-KW"/>
</dbReference>
<gene>
    <name evidence="8" type="primary">proB</name>
    <name evidence="10" type="ORF">CWS72_11850</name>
</gene>
<comment type="similarity">
    <text evidence="8">Belongs to the glutamate 5-kinase family.</text>
</comment>
<keyword evidence="4 8" id="KW-0808">Transferase</keyword>
<comment type="pathway">
    <text evidence="8">Amino-acid biosynthesis; L-proline biosynthesis; L-glutamate 5-semialdehyde from L-glutamate: step 1/2.</text>
</comment>
<dbReference type="InterPro" id="IPR036393">
    <property type="entry name" value="AceGlu_kinase-like_sf"/>
</dbReference>
<comment type="function">
    <text evidence="8">Catalyzes the transfer of a phosphate group to glutamate to form L-glutamate 5-phosphate.</text>
</comment>
<keyword evidence="2 8" id="KW-0028">Amino-acid biosynthesis</keyword>
<dbReference type="InterPro" id="IPR001048">
    <property type="entry name" value="Asp/Glu/Uridylate_kinase"/>
</dbReference>
<feature type="binding site" evidence="8">
    <location>
        <position position="140"/>
    </location>
    <ligand>
        <name>substrate</name>
    </ligand>
</feature>
<evidence type="ECO:0000256" key="5">
    <source>
        <dbReference type="ARBA" id="ARBA00022741"/>
    </source>
</evidence>
<dbReference type="PRINTS" id="PR00474">
    <property type="entry name" value="GLU5KINASE"/>
</dbReference>
<dbReference type="EMBL" id="PIUM01000012">
    <property type="protein sequence ID" value="PKU24285.1"/>
    <property type="molecule type" value="Genomic_DNA"/>
</dbReference>
<comment type="catalytic activity">
    <reaction evidence="8">
        <text>L-glutamate + ATP = L-glutamyl 5-phosphate + ADP</text>
        <dbReference type="Rhea" id="RHEA:14877"/>
        <dbReference type="ChEBI" id="CHEBI:29985"/>
        <dbReference type="ChEBI" id="CHEBI:30616"/>
        <dbReference type="ChEBI" id="CHEBI:58274"/>
        <dbReference type="ChEBI" id="CHEBI:456216"/>
        <dbReference type="EC" id="2.7.2.11"/>
    </reaction>
</comment>
<dbReference type="CDD" id="cd04242">
    <property type="entry name" value="AAK_G5K_ProB"/>
    <property type="match status" value="1"/>
</dbReference>
<evidence type="ECO:0000256" key="1">
    <source>
        <dbReference type="ARBA" id="ARBA00022490"/>
    </source>
</evidence>
<dbReference type="InterPro" id="IPR004521">
    <property type="entry name" value="Uncharacterised_CHP00451"/>
</dbReference>
<dbReference type="GO" id="GO:0004349">
    <property type="term" value="F:glutamate 5-kinase activity"/>
    <property type="evidence" value="ECO:0007669"/>
    <property type="project" value="UniProtKB-UniRule"/>
</dbReference>
<feature type="binding site" evidence="8">
    <location>
        <begin position="214"/>
        <end position="220"/>
    </location>
    <ligand>
        <name>ATP</name>
        <dbReference type="ChEBI" id="CHEBI:30616"/>
    </ligand>
</feature>
<keyword evidence="3 8" id="KW-0641">Proline biosynthesis</keyword>
<evidence type="ECO:0000256" key="3">
    <source>
        <dbReference type="ARBA" id="ARBA00022650"/>
    </source>
</evidence>
<dbReference type="NCBIfam" id="TIGR00451">
    <property type="entry name" value="unchar_dom_2"/>
    <property type="match status" value="1"/>
</dbReference>
<evidence type="ECO:0000256" key="7">
    <source>
        <dbReference type="ARBA" id="ARBA00022840"/>
    </source>
</evidence>
<organism evidence="10 11">
    <name type="scientific">Telmatospirillum siberiense</name>
    <dbReference type="NCBI Taxonomy" id="382514"/>
    <lineage>
        <taxon>Bacteria</taxon>
        <taxon>Pseudomonadati</taxon>
        <taxon>Pseudomonadota</taxon>
        <taxon>Alphaproteobacteria</taxon>
        <taxon>Rhodospirillales</taxon>
        <taxon>Rhodospirillaceae</taxon>
        <taxon>Telmatospirillum</taxon>
    </lineage>
</organism>
<dbReference type="HAMAP" id="MF_00456">
    <property type="entry name" value="ProB"/>
    <property type="match status" value="1"/>
</dbReference>
<keyword evidence="7 8" id="KW-0067">ATP-binding</keyword>
<evidence type="ECO:0000313" key="11">
    <source>
        <dbReference type="Proteomes" id="UP000233293"/>
    </source>
</evidence>
<dbReference type="EC" id="2.7.2.11" evidence="8"/>
<keyword evidence="1 8" id="KW-0963">Cytoplasm</keyword>
<dbReference type="GO" id="GO:0003723">
    <property type="term" value="F:RNA binding"/>
    <property type="evidence" value="ECO:0007669"/>
    <property type="project" value="InterPro"/>
</dbReference>
<dbReference type="Pfam" id="PF00696">
    <property type="entry name" value="AA_kinase"/>
    <property type="match status" value="1"/>
</dbReference>
<dbReference type="RefSeq" id="WP_101250824.1">
    <property type="nucleotide sequence ID" value="NZ_PIUM01000012.1"/>
</dbReference>
<dbReference type="InterPro" id="IPR036974">
    <property type="entry name" value="PUA_sf"/>
</dbReference>
<feature type="binding site" evidence="8">
    <location>
        <position position="53"/>
    </location>
    <ligand>
        <name>substrate</name>
    </ligand>
</feature>
<dbReference type="PANTHER" id="PTHR43654">
    <property type="entry name" value="GLUTAMATE 5-KINASE"/>
    <property type="match status" value="1"/>
</dbReference>
<evidence type="ECO:0000256" key="6">
    <source>
        <dbReference type="ARBA" id="ARBA00022777"/>
    </source>
</evidence>
<evidence type="ECO:0000259" key="9">
    <source>
        <dbReference type="SMART" id="SM00359"/>
    </source>
</evidence>